<dbReference type="PANTHER" id="PTHR34135">
    <property type="entry name" value="LYSOZYME"/>
    <property type="match status" value="1"/>
</dbReference>
<evidence type="ECO:0000256" key="2">
    <source>
        <dbReference type="ARBA" id="ARBA00022801"/>
    </source>
</evidence>
<dbReference type="GO" id="GO:0016052">
    <property type="term" value="P:carbohydrate catabolic process"/>
    <property type="evidence" value="ECO:0007669"/>
    <property type="project" value="TreeGrafter"/>
</dbReference>
<dbReference type="SUPFAM" id="SSF47090">
    <property type="entry name" value="PGBD-like"/>
    <property type="match status" value="1"/>
</dbReference>
<dbReference type="KEGG" id="bmeg:BG04_4692"/>
<dbReference type="InterPro" id="IPR036366">
    <property type="entry name" value="PGBDSf"/>
</dbReference>
<dbReference type="Proteomes" id="UP000031829">
    <property type="component" value="Chromosome"/>
</dbReference>
<dbReference type="GO" id="GO:0003796">
    <property type="term" value="F:lysozyme activity"/>
    <property type="evidence" value="ECO:0007669"/>
    <property type="project" value="InterPro"/>
</dbReference>
<protein>
    <submittedName>
        <fullName evidence="5">Glycosyl hydrolases 25 family protein</fullName>
    </submittedName>
</protein>
<dbReference type="Gene3D" id="1.10.101.10">
    <property type="entry name" value="PGBD-like superfamily/PGBD"/>
    <property type="match status" value="1"/>
</dbReference>
<dbReference type="PROSITE" id="PS51904">
    <property type="entry name" value="GLYCOSYL_HYDROL_F25_2"/>
    <property type="match status" value="1"/>
</dbReference>
<dbReference type="SUPFAM" id="SSF51445">
    <property type="entry name" value="(Trans)glycosidases"/>
    <property type="match status" value="1"/>
</dbReference>
<keyword evidence="3" id="KW-0326">Glycosidase</keyword>
<feature type="domain" description="Peptidoglycan binding-like" evidence="4">
    <location>
        <begin position="230"/>
        <end position="284"/>
    </location>
</feature>
<evidence type="ECO:0000256" key="3">
    <source>
        <dbReference type="ARBA" id="ARBA00023295"/>
    </source>
</evidence>
<dbReference type="RefSeq" id="WP_034652141.1">
    <property type="nucleotide sequence ID" value="NZ_BCVB01000004.1"/>
</dbReference>
<dbReference type="InterPro" id="IPR036365">
    <property type="entry name" value="PGBD-like_sf"/>
</dbReference>
<sequence length="298" mass="33761">MQRRHANNPIILDVSHHQGIINWKEIKNTSVKGVYIKLTEGGTFVDPRSFENYIGAKNAGLRVGFYHYAHCTNSPEKEAAFFIAQLGQMKLDLPPCLDLEEDKKKSKEFVSHFAVSWLKHVHKTTGIKPIVYTNYHFAKTFFTKEISKYPLWVARYSAANRQDGMQHPGELSQWQRWAMFQYTDSGRVKGISTNVDINEMDCSFFKEVTTNLSMTNNTKGPFVYSKGDRGLGVKQIQQNLLALGFSLPKFGADGFYGDELIAAMKKFQNRYGLFSDGIAGADTLPILVKEVNNLNNLV</sequence>
<keyword evidence="2 5" id="KW-0378">Hydrolase</keyword>
<gene>
    <name evidence="5" type="ORF">BG04_4692</name>
</gene>
<dbReference type="GeneID" id="93642683"/>
<dbReference type="InterPro" id="IPR002053">
    <property type="entry name" value="Glyco_hydro_25"/>
</dbReference>
<reference evidence="5 6" key="1">
    <citation type="journal article" date="2015" name="Genome Announc.">
        <title>Complete genome sequences for 35 biothreat assay-relevant bacillus species.</title>
        <authorList>
            <person name="Johnson S.L."/>
            <person name="Daligault H.E."/>
            <person name="Davenport K.W."/>
            <person name="Jaissle J."/>
            <person name="Frey K.G."/>
            <person name="Ladner J.T."/>
            <person name="Broomall S.M."/>
            <person name="Bishop-Lilly K.A."/>
            <person name="Bruce D.C."/>
            <person name="Gibbons H.S."/>
            <person name="Coyne S.R."/>
            <person name="Lo C.C."/>
            <person name="Meincke L."/>
            <person name="Munk A.C."/>
            <person name="Koroleva G.I."/>
            <person name="Rosenzweig C.N."/>
            <person name="Palacios G.F."/>
            <person name="Redden C.L."/>
            <person name="Minogue T.D."/>
            <person name="Chain P.S."/>
        </authorList>
    </citation>
    <scope>NUCLEOTIDE SEQUENCE [LARGE SCALE GENOMIC DNA]</scope>
    <source>
        <strain evidence="6">ATCC 14581 / DSM 32 / JCM 2506 / NBRC 15308 / NCIMB 9376 / NCTC 10342 / NRRL B-14308 / VKM B-512</strain>
    </source>
</reference>
<dbReference type="InterPro" id="IPR018077">
    <property type="entry name" value="Glyco_hydro_fam25_subgr"/>
</dbReference>
<dbReference type="SMART" id="SM00641">
    <property type="entry name" value="Glyco_25"/>
    <property type="match status" value="1"/>
</dbReference>
<dbReference type="Gene3D" id="3.20.20.80">
    <property type="entry name" value="Glycosidases"/>
    <property type="match status" value="1"/>
</dbReference>
<evidence type="ECO:0000313" key="5">
    <source>
        <dbReference type="EMBL" id="AJI25219.1"/>
    </source>
</evidence>
<organism evidence="5 6">
    <name type="scientific">Priestia megaterium (strain ATCC 14581 / DSM 32 / CCUG 1817 / JCM 2506 / NBRC 15308 / NCIMB 9376 / NCTC 10342 / NRRL B-14308 / VKM B-512 / Ford 19)</name>
    <name type="common">Bacillus megaterium</name>
    <dbReference type="NCBI Taxonomy" id="1348623"/>
    <lineage>
        <taxon>Bacteria</taxon>
        <taxon>Bacillati</taxon>
        <taxon>Bacillota</taxon>
        <taxon>Bacilli</taxon>
        <taxon>Bacillales</taxon>
        <taxon>Bacillaceae</taxon>
        <taxon>Priestia</taxon>
    </lineage>
</organism>
<dbReference type="Pfam" id="PF01183">
    <property type="entry name" value="Glyco_hydro_25"/>
    <property type="match status" value="1"/>
</dbReference>
<dbReference type="CDD" id="cd00599">
    <property type="entry name" value="GH25_muramidase"/>
    <property type="match status" value="1"/>
</dbReference>
<dbReference type="PANTHER" id="PTHR34135:SF2">
    <property type="entry name" value="LYSOZYME"/>
    <property type="match status" value="1"/>
</dbReference>
<dbReference type="GO" id="GO:0009253">
    <property type="term" value="P:peptidoglycan catabolic process"/>
    <property type="evidence" value="ECO:0007669"/>
    <property type="project" value="InterPro"/>
</dbReference>
<evidence type="ECO:0000313" key="6">
    <source>
        <dbReference type="Proteomes" id="UP000031829"/>
    </source>
</evidence>
<accession>A0A0B6AZ56</accession>
<proteinExistence type="inferred from homology"/>
<dbReference type="GO" id="GO:0016998">
    <property type="term" value="P:cell wall macromolecule catabolic process"/>
    <property type="evidence" value="ECO:0007669"/>
    <property type="project" value="InterPro"/>
</dbReference>
<name>A0A0B6AZ56_PRIM2</name>
<dbReference type="HOGENOM" id="CLU_044973_2_0_9"/>
<dbReference type="InterPro" id="IPR017853">
    <property type="entry name" value="GH"/>
</dbReference>
<dbReference type="AlphaFoldDB" id="A0A0B6AZ56"/>
<comment type="similarity">
    <text evidence="1">Belongs to the glycosyl hydrolase 25 family.</text>
</comment>
<evidence type="ECO:0000259" key="4">
    <source>
        <dbReference type="Pfam" id="PF01471"/>
    </source>
</evidence>
<evidence type="ECO:0000256" key="1">
    <source>
        <dbReference type="ARBA" id="ARBA00010646"/>
    </source>
</evidence>
<dbReference type="InterPro" id="IPR002477">
    <property type="entry name" value="Peptidoglycan-bd-like"/>
</dbReference>
<dbReference type="EMBL" id="CP009920">
    <property type="protein sequence ID" value="AJI25219.1"/>
    <property type="molecule type" value="Genomic_DNA"/>
</dbReference>
<dbReference type="Pfam" id="PF01471">
    <property type="entry name" value="PG_binding_1"/>
    <property type="match status" value="1"/>
</dbReference>